<dbReference type="InterPro" id="IPR026341">
    <property type="entry name" value="T9SS_type_B"/>
</dbReference>
<dbReference type="GO" id="GO:0005509">
    <property type="term" value="F:calcium ion binding"/>
    <property type="evidence" value="ECO:0007669"/>
    <property type="project" value="InterPro"/>
</dbReference>
<dbReference type="InterPro" id="IPR000601">
    <property type="entry name" value="PKD_dom"/>
</dbReference>
<keyword evidence="1" id="KW-0732">Signal</keyword>
<dbReference type="InterPro" id="IPR028974">
    <property type="entry name" value="TSP_type-3_rpt"/>
</dbReference>
<dbReference type="Pfam" id="PF18911">
    <property type="entry name" value="PKD_4"/>
    <property type="match status" value="1"/>
</dbReference>
<feature type="signal peptide" evidence="1">
    <location>
        <begin position="1"/>
        <end position="24"/>
    </location>
</feature>
<dbReference type="RefSeq" id="WP_133968124.1">
    <property type="nucleotide sequence ID" value="NZ_CANLRM010000004.1"/>
</dbReference>
<dbReference type="SUPFAM" id="SSF103647">
    <property type="entry name" value="TSP type-3 repeat"/>
    <property type="match status" value="1"/>
</dbReference>
<evidence type="ECO:0000313" key="4">
    <source>
        <dbReference type="Proteomes" id="UP000294824"/>
    </source>
</evidence>
<dbReference type="PROSITE" id="PS50093">
    <property type="entry name" value="PKD"/>
    <property type="match status" value="1"/>
</dbReference>
<dbReference type="EMBL" id="SORL01000009">
    <property type="protein sequence ID" value="TDY61385.1"/>
    <property type="molecule type" value="Genomic_DNA"/>
</dbReference>
<dbReference type="InterPro" id="IPR013783">
    <property type="entry name" value="Ig-like_fold"/>
</dbReference>
<dbReference type="Pfam" id="PF13585">
    <property type="entry name" value="CHU_C"/>
    <property type="match status" value="1"/>
</dbReference>
<gene>
    <name evidence="3" type="ORF">DFQ06_2715</name>
</gene>
<reference evidence="3 4" key="1">
    <citation type="submission" date="2019-03" db="EMBL/GenBank/DDBJ databases">
        <title>Genomic Encyclopedia of Type Strains, Phase III (KMG-III): the genomes of soil and plant-associated and newly described type strains.</title>
        <authorList>
            <person name="Whitman W."/>
        </authorList>
    </citation>
    <scope>NUCLEOTIDE SEQUENCE [LARGE SCALE GENOMIC DNA]</scope>
    <source>
        <strain evidence="3 4">CECT 8301</strain>
    </source>
</reference>
<organism evidence="3 4">
    <name type="scientific">Algibacter lectus</name>
    <dbReference type="NCBI Taxonomy" id="221126"/>
    <lineage>
        <taxon>Bacteria</taxon>
        <taxon>Pseudomonadati</taxon>
        <taxon>Bacteroidota</taxon>
        <taxon>Flavobacteriia</taxon>
        <taxon>Flavobacteriales</taxon>
        <taxon>Flavobacteriaceae</taxon>
        <taxon>Algibacter</taxon>
    </lineage>
</organism>
<dbReference type="InterPro" id="IPR035986">
    <property type="entry name" value="PKD_dom_sf"/>
</dbReference>
<proteinExistence type="predicted"/>
<dbReference type="NCBIfam" id="TIGR04131">
    <property type="entry name" value="Bac_Flav_CTERM"/>
    <property type="match status" value="1"/>
</dbReference>
<dbReference type="Gene3D" id="2.60.40.10">
    <property type="entry name" value="Immunoglobulins"/>
    <property type="match status" value="1"/>
</dbReference>
<dbReference type="CDD" id="cd00146">
    <property type="entry name" value="PKD"/>
    <property type="match status" value="1"/>
</dbReference>
<evidence type="ECO:0000259" key="2">
    <source>
        <dbReference type="PROSITE" id="PS50093"/>
    </source>
</evidence>
<dbReference type="SUPFAM" id="SSF49299">
    <property type="entry name" value="PKD domain"/>
    <property type="match status" value="1"/>
</dbReference>
<evidence type="ECO:0000313" key="3">
    <source>
        <dbReference type="EMBL" id="TDY61385.1"/>
    </source>
</evidence>
<feature type="chain" id="PRO_5020556782" evidence="1">
    <location>
        <begin position="25"/>
        <end position="1718"/>
    </location>
</feature>
<name>A0A4R8MBZ9_9FLAO</name>
<feature type="domain" description="PKD" evidence="2">
    <location>
        <begin position="1500"/>
        <end position="1556"/>
    </location>
</feature>
<accession>A0A4R8MBZ9</accession>
<dbReference type="Proteomes" id="UP000294824">
    <property type="component" value="Unassembled WGS sequence"/>
</dbReference>
<protein>
    <submittedName>
        <fullName evidence="3">Gliding motility-associated-like protein</fullName>
    </submittedName>
</protein>
<evidence type="ECO:0000256" key="1">
    <source>
        <dbReference type="SAM" id="SignalP"/>
    </source>
</evidence>
<sequence>MNKLAFLKKVSFLVIFLFCLASFAQLSKTHFIPPLTYADSDNAVPQDQYIYLSTPSVTDVAYTIIPVGQPTSTYISGVVSNASPVVIFIGNGDSQLFMPPTQTSTVTNNRGYIIEAQNSIYASVRMIAATTGAQAGALVSKGLAARGETFRIGSYTNENPQDNYLNFVSVMATENNTEVAFSNLPVGLIIENYSGTTPITVNLNKGESYTIATNSNESTINTDGLIGTLVNSDKPIVVNCGSANGSFHNGNGRDYGIDQIVGLDKVGTEYIFVKGDGYDGWENILIVAHYDNTSVSINGNAAIATINAGEYYLIEGDQYINGNMYVETSQPVFAYQGIGATPSEANQGMYFVPPLSCETRGNLNNIANIQSIGSIDFEGGVSIVTKAGATVTVNNIALSNFFTTGPTAVTGKSDYVTYKIVDLTGNISVQSTDELYCAYFNFNGAATSGSFYSGFPTPPEINFNAVFESLGNCIPNVTLEVANMDNFDSVEWFFDNGSGSGFVTTGITTFQITPTVSGTYKLVGELLCSGLKLESLEVPVSICPDDRDTDGIPDNIDIDNDNDGILNCTESYGNQIINLSNINSGSIPVGAYTFSGTTTVTNNTVTTPIFGNSEGIFTSEVSVKTGDPESSTTYQLNFNKPLNLLVSYPDTTFSGSGILNTNQEFIIRVPSSRTITLLDPDDQLLIDSDFDGIYETGITQISAFEIRFKSKTSLAFGAATFSFSSHGVNQITYIHKNISDTNGNQASFQIAATCVGKDNDLDGVDDSLDLDSDNDGIPDFIENQGELVILSNIDVDSNGLDDIYDITLLPIDTDNDGVPDYHDLDSDNDGIYDLIETSALGSNLSDTDLNGIDDGPNFGINGWTDNAETSADSNQIGYTLSDFDNNTVFSYIDLDADGDTCFDVIEAGFSDANMDNYLGDTATITVDINGLVTNASDGYTLPNSNYSTSATLSITTQPVDITICESYEASIAIISDESETFQWEISTDGTTWNTVIDDTNYNNSQTATLTIINTPITFNNNQYRVKLDRSGNGCGLYSESMTLTVNALSNVNSPVILIQCDDADPSTLGYSYFNLTEANDEISSNAINETFSYYLTEASAKLGDETSPDFIADPTTFINRTISNDIVWARVVNALNCGNIAEIQLNVSTTVIPSSLSITFNQCDDFLDIDGNDTANNNQRDGIATFDFSSVNTTLLSLIPAGQNPLPPRYYRNEADALAEINEITDISNYRNIGYPNSQIIYVRVDSSISNDCLGLGGHILLTVEPLPLANPVTITRACDDDSDGAYPFDTSNLESDILGTQNPADFNISYFDTAGDPLLYTDGTPVVSPISSTFLTSNQTITIRVTNATSSAPDGPCFDETTVEFIVDESPIANPTPSIIVCDGETGDIDDDGIFPFNTNNFSSTILGAQTGMDINYTYIDESGVTVTNSSLPNPLNSESQNILVEVTNPANTTCIATTTIELIVNPLPDFTVDSPLIVCTSDPNFSVNLDPIEASVIDSFTYEWYFEDGTFLSNQPTLDHVSAAGTYSVTLTKTDGTGCSRTRDIIVTASESANMTQDDVTIVDISNNNSVTIDTTNLGSGDYEYALREEGSNFITYQAEPVFTNVRPGFYTIYVKDDVCGTTELDISVIGYAKFFTPNGDSYNDFWQVKGLNAQTQPNSLIFIYDRYGKLLKQFLAGSTGWDGTFNGNPLPSDDYWFNVQLEDGRHFSGHFTLKR</sequence>
<keyword evidence="4" id="KW-1185">Reference proteome</keyword>
<comment type="caution">
    <text evidence="3">The sequence shown here is derived from an EMBL/GenBank/DDBJ whole genome shotgun (WGS) entry which is preliminary data.</text>
</comment>